<dbReference type="InParanoid" id="A0A3N4KXU0"/>
<organism evidence="1 2">
    <name type="scientific">Morchella conica CCBAS932</name>
    <dbReference type="NCBI Taxonomy" id="1392247"/>
    <lineage>
        <taxon>Eukaryota</taxon>
        <taxon>Fungi</taxon>
        <taxon>Dikarya</taxon>
        <taxon>Ascomycota</taxon>
        <taxon>Pezizomycotina</taxon>
        <taxon>Pezizomycetes</taxon>
        <taxon>Pezizales</taxon>
        <taxon>Morchellaceae</taxon>
        <taxon>Morchella</taxon>
    </lineage>
</organism>
<evidence type="ECO:0000313" key="2">
    <source>
        <dbReference type="Proteomes" id="UP000277580"/>
    </source>
</evidence>
<sequence length="167" mass="19406">MVMRQIAKGTRFGIYCVYASSRHCAVKELIREFLYPQKLQHRSYVVEVPMPRDQLQYSVHMAIMILWYDGILYAAYRFNYYSMPEIVFRPHSTQAMKGGSVWIRRDVVHLLSSLFISKTNQKSNRNVTQTGARAVNFALEQAIFNAGCSKPQVSLPHERLVDWNEQA</sequence>
<accession>A0A3N4KXU0</accession>
<dbReference type="AlphaFoldDB" id="A0A3N4KXU0"/>
<gene>
    <name evidence="1" type="ORF">P167DRAFT_542923</name>
</gene>
<reference evidence="1 2" key="1">
    <citation type="journal article" date="2018" name="Nat. Ecol. Evol.">
        <title>Pezizomycetes genomes reveal the molecular basis of ectomycorrhizal truffle lifestyle.</title>
        <authorList>
            <person name="Murat C."/>
            <person name="Payen T."/>
            <person name="Noel B."/>
            <person name="Kuo A."/>
            <person name="Morin E."/>
            <person name="Chen J."/>
            <person name="Kohler A."/>
            <person name="Krizsan K."/>
            <person name="Balestrini R."/>
            <person name="Da Silva C."/>
            <person name="Montanini B."/>
            <person name="Hainaut M."/>
            <person name="Levati E."/>
            <person name="Barry K.W."/>
            <person name="Belfiori B."/>
            <person name="Cichocki N."/>
            <person name="Clum A."/>
            <person name="Dockter R.B."/>
            <person name="Fauchery L."/>
            <person name="Guy J."/>
            <person name="Iotti M."/>
            <person name="Le Tacon F."/>
            <person name="Lindquist E.A."/>
            <person name="Lipzen A."/>
            <person name="Malagnac F."/>
            <person name="Mello A."/>
            <person name="Molinier V."/>
            <person name="Miyauchi S."/>
            <person name="Poulain J."/>
            <person name="Riccioni C."/>
            <person name="Rubini A."/>
            <person name="Sitrit Y."/>
            <person name="Splivallo R."/>
            <person name="Traeger S."/>
            <person name="Wang M."/>
            <person name="Zifcakova L."/>
            <person name="Wipf D."/>
            <person name="Zambonelli A."/>
            <person name="Paolocci F."/>
            <person name="Nowrousian M."/>
            <person name="Ottonello S."/>
            <person name="Baldrian P."/>
            <person name="Spatafora J.W."/>
            <person name="Henrissat B."/>
            <person name="Nagy L.G."/>
            <person name="Aury J.M."/>
            <person name="Wincker P."/>
            <person name="Grigoriev I.V."/>
            <person name="Bonfante P."/>
            <person name="Martin F.M."/>
        </authorList>
    </citation>
    <scope>NUCLEOTIDE SEQUENCE [LARGE SCALE GENOMIC DNA]</scope>
    <source>
        <strain evidence="1 2">CCBAS932</strain>
    </source>
</reference>
<dbReference type="EMBL" id="ML119113">
    <property type="protein sequence ID" value="RPB15356.1"/>
    <property type="molecule type" value="Genomic_DNA"/>
</dbReference>
<keyword evidence="2" id="KW-1185">Reference proteome</keyword>
<dbReference type="Proteomes" id="UP000277580">
    <property type="component" value="Unassembled WGS sequence"/>
</dbReference>
<name>A0A3N4KXU0_9PEZI</name>
<proteinExistence type="predicted"/>
<protein>
    <submittedName>
        <fullName evidence="1">Uncharacterized protein</fullName>
    </submittedName>
</protein>
<evidence type="ECO:0000313" key="1">
    <source>
        <dbReference type="EMBL" id="RPB15356.1"/>
    </source>
</evidence>